<proteinExistence type="predicted"/>
<accession>A0A8W8JPA6</accession>
<evidence type="ECO:0000313" key="2">
    <source>
        <dbReference type="Proteomes" id="UP000005408"/>
    </source>
</evidence>
<dbReference type="EnsemblMetazoa" id="G19790.1">
    <property type="protein sequence ID" value="G19790.1:cds"/>
    <property type="gene ID" value="G19790"/>
</dbReference>
<reference evidence="1" key="1">
    <citation type="submission" date="2022-08" db="UniProtKB">
        <authorList>
            <consortium name="EnsemblMetazoa"/>
        </authorList>
    </citation>
    <scope>IDENTIFICATION</scope>
    <source>
        <strain evidence="1">05x7-T-G4-1.051#20</strain>
    </source>
</reference>
<protein>
    <submittedName>
        <fullName evidence="1">Uncharacterized protein</fullName>
    </submittedName>
</protein>
<keyword evidence="2" id="KW-1185">Reference proteome</keyword>
<dbReference type="Proteomes" id="UP000005408">
    <property type="component" value="Unassembled WGS sequence"/>
</dbReference>
<name>A0A8W8JPA6_MAGGI</name>
<dbReference type="AlphaFoldDB" id="A0A8W8JPA6"/>
<organism evidence="1 2">
    <name type="scientific">Magallana gigas</name>
    <name type="common">Pacific oyster</name>
    <name type="synonym">Crassostrea gigas</name>
    <dbReference type="NCBI Taxonomy" id="29159"/>
    <lineage>
        <taxon>Eukaryota</taxon>
        <taxon>Metazoa</taxon>
        <taxon>Spiralia</taxon>
        <taxon>Lophotrochozoa</taxon>
        <taxon>Mollusca</taxon>
        <taxon>Bivalvia</taxon>
        <taxon>Autobranchia</taxon>
        <taxon>Pteriomorphia</taxon>
        <taxon>Ostreida</taxon>
        <taxon>Ostreoidea</taxon>
        <taxon>Ostreidae</taxon>
        <taxon>Magallana</taxon>
    </lineage>
</organism>
<evidence type="ECO:0000313" key="1">
    <source>
        <dbReference type="EnsemblMetazoa" id="G19790.1:cds"/>
    </source>
</evidence>
<sequence length="67" mass="7245">MLTQCPGLLSCGAIYPVWMNGTNRSQSDGVIPARGFNGCCSTPYDVKVWFIHCLLPQTTGKLSSPLL</sequence>